<dbReference type="Pfam" id="PF25390">
    <property type="entry name" value="WD40_RLD"/>
    <property type="match status" value="1"/>
</dbReference>
<feature type="domain" description="RCC1-like" evidence="4">
    <location>
        <begin position="147"/>
        <end position="483"/>
    </location>
</feature>
<dbReference type="PANTHER" id="PTHR22870">
    <property type="entry name" value="REGULATOR OF CHROMOSOME CONDENSATION"/>
    <property type="match status" value="1"/>
</dbReference>
<protein>
    <recommendedName>
        <fullName evidence="4">RCC1-like domain-containing protein</fullName>
    </recommendedName>
</protein>
<dbReference type="PANTHER" id="PTHR22870:SF408">
    <property type="entry name" value="OS09G0560450 PROTEIN"/>
    <property type="match status" value="1"/>
</dbReference>
<dbReference type="InterPro" id="IPR051210">
    <property type="entry name" value="Ub_ligase/GEF_domain"/>
</dbReference>
<proteinExistence type="predicted"/>
<name>A0AA38GJC2_TAXCH</name>
<dbReference type="AlphaFoldDB" id="A0AA38GJC2"/>
<evidence type="ECO:0000256" key="1">
    <source>
        <dbReference type="ARBA" id="ARBA00022737"/>
    </source>
</evidence>
<accession>A0AA38GJC2</accession>
<keyword evidence="6" id="KW-1185">Reference proteome</keyword>
<sequence>MSKWNSIGYYGNRLIRAQAPTQTSEWPSKYYACTRKLSQKGDHFLDEVWNIRGEEEGPRTLVEILSWGRGSSGQLGVGVEETRFYPCRVLSMNVPSNFRFSPMQGLVRESKKDRKHTSQSPPLQQQTSLSPPPPPLLSSKTTIARSDGVQLGISCGLFHSALLVDGKLYVWGKGDGGRLGLGTEETMYRPTLNPNLDCVRSVALGGLHSAALTEQGELFTWGYGGFGALGHSVTHRELLPKQVRNHWEGRIVYVASSGAHTAAITESGELYTWGRDEGEGRLGLGSEGGPDEGVLASPAKVKALPVPVAAISCGGFFTLALTSEGQLWSWGGNSNYELGRGNKGNDWRPRPIPNLQGAHINQIASGGYHSLALTDDGKVLTWGHGGHGELGHGSVEYGRVPQVVQALEDERVIYVACGSLSSAAVTDSGKLYMWGKGRDNQLGVPGLPDEQLLPVLVNFLVEDEKLGPAHVLAVSAGASHAMCLIARSGV</sequence>
<evidence type="ECO:0000256" key="3">
    <source>
        <dbReference type="SAM" id="MobiDB-lite"/>
    </source>
</evidence>
<feature type="repeat" description="RCC1" evidence="2">
    <location>
        <begin position="325"/>
        <end position="376"/>
    </location>
</feature>
<dbReference type="Proteomes" id="UP000824469">
    <property type="component" value="Unassembled WGS sequence"/>
</dbReference>
<dbReference type="OMA" id="IWNWGAN"/>
<dbReference type="Gene3D" id="2.130.10.30">
    <property type="entry name" value="Regulator of chromosome condensation 1/beta-lactamase-inhibitor protein II"/>
    <property type="match status" value="2"/>
</dbReference>
<dbReference type="EMBL" id="JAHRHJ020000003">
    <property type="protein sequence ID" value="KAH9322498.1"/>
    <property type="molecule type" value="Genomic_DNA"/>
</dbReference>
<dbReference type="Pfam" id="PF00415">
    <property type="entry name" value="RCC1"/>
    <property type="match status" value="1"/>
</dbReference>
<dbReference type="SUPFAM" id="SSF50985">
    <property type="entry name" value="RCC1/BLIP-II"/>
    <property type="match status" value="1"/>
</dbReference>
<feature type="repeat" description="RCC1" evidence="2">
    <location>
        <begin position="429"/>
        <end position="487"/>
    </location>
</feature>
<evidence type="ECO:0000256" key="2">
    <source>
        <dbReference type="PROSITE-ProRule" id="PRU00235"/>
    </source>
</evidence>
<feature type="repeat" description="RCC1" evidence="2">
    <location>
        <begin position="268"/>
        <end position="324"/>
    </location>
</feature>
<gene>
    <name evidence="5" type="ORF">KI387_017137</name>
</gene>
<evidence type="ECO:0000259" key="4">
    <source>
        <dbReference type="Pfam" id="PF25390"/>
    </source>
</evidence>
<evidence type="ECO:0000313" key="6">
    <source>
        <dbReference type="Proteomes" id="UP000824469"/>
    </source>
</evidence>
<dbReference type="InterPro" id="IPR009091">
    <property type="entry name" value="RCC1/BLIP-II"/>
</dbReference>
<dbReference type="InterPro" id="IPR058923">
    <property type="entry name" value="RCC1-like_dom"/>
</dbReference>
<organism evidence="5 6">
    <name type="scientific">Taxus chinensis</name>
    <name type="common">Chinese yew</name>
    <name type="synonym">Taxus wallichiana var. chinensis</name>
    <dbReference type="NCBI Taxonomy" id="29808"/>
    <lineage>
        <taxon>Eukaryota</taxon>
        <taxon>Viridiplantae</taxon>
        <taxon>Streptophyta</taxon>
        <taxon>Embryophyta</taxon>
        <taxon>Tracheophyta</taxon>
        <taxon>Spermatophyta</taxon>
        <taxon>Pinopsida</taxon>
        <taxon>Pinidae</taxon>
        <taxon>Conifers II</taxon>
        <taxon>Cupressales</taxon>
        <taxon>Taxaceae</taxon>
        <taxon>Taxus</taxon>
    </lineage>
</organism>
<keyword evidence="1" id="KW-0677">Repeat</keyword>
<feature type="repeat" description="RCC1" evidence="2">
    <location>
        <begin position="216"/>
        <end position="267"/>
    </location>
</feature>
<feature type="region of interest" description="Disordered" evidence="3">
    <location>
        <begin position="107"/>
        <end position="140"/>
    </location>
</feature>
<dbReference type="InterPro" id="IPR000408">
    <property type="entry name" value="Reg_chr_condens"/>
</dbReference>
<dbReference type="PRINTS" id="PR00633">
    <property type="entry name" value="RCCNDNSATION"/>
</dbReference>
<dbReference type="PROSITE" id="PS00626">
    <property type="entry name" value="RCC1_2"/>
    <property type="match status" value="1"/>
</dbReference>
<reference evidence="5 6" key="1">
    <citation type="journal article" date="2021" name="Nat. Plants">
        <title>The Taxus genome provides insights into paclitaxel biosynthesis.</title>
        <authorList>
            <person name="Xiong X."/>
            <person name="Gou J."/>
            <person name="Liao Q."/>
            <person name="Li Y."/>
            <person name="Zhou Q."/>
            <person name="Bi G."/>
            <person name="Li C."/>
            <person name="Du R."/>
            <person name="Wang X."/>
            <person name="Sun T."/>
            <person name="Guo L."/>
            <person name="Liang H."/>
            <person name="Lu P."/>
            <person name="Wu Y."/>
            <person name="Zhang Z."/>
            <person name="Ro D.K."/>
            <person name="Shang Y."/>
            <person name="Huang S."/>
            <person name="Yan J."/>
        </authorList>
    </citation>
    <scope>NUCLEOTIDE SEQUENCE [LARGE SCALE GENOMIC DNA]</scope>
    <source>
        <strain evidence="5">Ta-2019</strain>
    </source>
</reference>
<evidence type="ECO:0000313" key="5">
    <source>
        <dbReference type="EMBL" id="KAH9322498.1"/>
    </source>
</evidence>
<dbReference type="PROSITE" id="PS50012">
    <property type="entry name" value="RCC1_3"/>
    <property type="match status" value="6"/>
</dbReference>
<feature type="repeat" description="RCC1" evidence="2">
    <location>
        <begin position="166"/>
        <end position="215"/>
    </location>
</feature>
<feature type="compositionally biased region" description="Low complexity" evidence="3">
    <location>
        <begin position="118"/>
        <end position="129"/>
    </location>
</feature>
<feature type="repeat" description="RCC1" evidence="2">
    <location>
        <begin position="377"/>
        <end position="428"/>
    </location>
</feature>
<comment type="caution">
    <text evidence="5">The sequence shown here is derived from an EMBL/GenBank/DDBJ whole genome shotgun (WGS) entry which is preliminary data.</text>
</comment>